<dbReference type="RefSeq" id="WP_189402590.1">
    <property type="nucleotide sequence ID" value="NZ_BMXA01000007.1"/>
</dbReference>
<evidence type="ECO:0000313" key="2">
    <source>
        <dbReference type="Proteomes" id="UP000614811"/>
    </source>
</evidence>
<reference evidence="1" key="2">
    <citation type="submission" date="2020-09" db="EMBL/GenBank/DDBJ databases">
        <authorList>
            <person name="Sun Q."/>
            <person name="Kim S."/>
        </authorList>
    </citation>
    <scope>NUCLEOTIDE SEQUENCE</scope>
    <source>
        <strain evidence="1">KCTC 12711</strain>
    </source>
</reference>
<keyword evidence="2" id="KW-1185">Reference proteome</keyword>
<dbReference type="EMBL" id="BMXA01000007">
    <property type="protein sequence ID" value="GHA18877.1"/>
    <property type="molecule type" value="Genomic_DNA"/>
</dbReference>
<evidence type="ECO:0008006" key="3">
    <source>
        <dbReference type="Google" id="ProtNLM"/>
    </source>
</evidence>
<protein>
    <recommendedName>
        <fullName evidence="3">DUF2971 domain-containing protein</fullName>
    </recommendedName>
</protein>
<dbReference type="Proteomes" id="UP000614811">
    <property type="component" value="Unassembled WGS sequence"/>
</dbReference>
<gene>
    <name evidence="1" type="ORF">GCM10008090_30650</name>
</gene>
<name>A0A918S3G6_9GAMM</name>
<proteinExistence type="predicted"/>
<sequence length="268" mass="30721">MIDLLKDIPPEKALAHYTTMPTALEGILRTHSIRFRPITAANDPRESRRRWSGISWEGANSKFESTVLSEFERAQTEYVKMFCFSKSDPNIHPLFTQAGLCYALPNMWAHYGDRHKGVCLLFDESKIVEMIPPGKLMAAESISYDDFFLENQSIGSFGNFDQIDAEFGGNVSEFVKAHIQKEFQPDLLKKDNGWRGEQEFRALIYDRDPDTREHLDLGYGESLVGIVLGIDFSEVYIPLIKEYTSSQVRLWRLAWSESDGTYKTKIIT</sequence>
<dbReference type="Pfam" id="PF11185">
    <property type="entry name" value="DUF2971"/>
    <property type="match status" value="1"/>
</dbReference>
<comment type="caution">
    <text evidence="1">The sequence shown here is derived from an EMBL/GenBank/DDBJ whole genome shotgun (WGS) entry which is preliminary data.</text>
</comment>
<dbReference type="AlphaFoldDB" id="A0A918S3G6"/>
<reference evidence="1" key="1">
    <citation type="journal article" date="2014" name="Int. J. Syst. Evol. Microbiol.">
        <title>Complete genome sequence of Corynebacterium casei LMG S-19264T (=DSM 44701T), isolated from a smear-ripened cheese.</title>
        <authorList>
            <consortium name="US DOE Joint Genome Institute (JGI-PGF)"/>
            <person name="Walter F."/>
            <person name="Albersmeier A."/>
            <person name="Kalinowski J."/>
            <person name="Ruckert C."/>
        </authorList>
    </citation>
    <scope>NUCLEOTIDE SEQUENCE</scope>
    <source>
        <strain evidence="1">KCTC 12711</strain>
    </source>
</reference>
<organism evidence="1 2">
    <name type="scientific">Arenicella chitinivorans</name>
    <dbReference type="NCBI Taxonomy" id="1329800"/>
    <lineage>
        <taxon>Bacteria</taxon>
        <taxon>Pseudomonadati</taxon>
        <taxon>Pseudomonadota</taxon>
        <taxon>Gammaproteobacteria</taxon>
        <taxon>Arenicellales</taxon>
        <taxon>Arenicellaceae</taxon>
        <taxon>Arenicella</taxon>
    </lineage>
</organism>
<accession>A0A918S3G6</accession>
<dbReference type="InterPro" id="IPR021352">
    <property type="entry name" value="DUF2971"/>
</dbReference>
<evidence type="ECO:0000313" key="1">
    <source>
        <dbReference type="EMBL" id="GHA18877.1"/>
    </source>
</evidence>